<evidence type="ECO:0000313" key="4">
    <source>
        <dbReference type="Proteomes" id="UP000585050"/>
    </source>
</evidence>
<dbReference type="SUPFAM" id="SSF82649">
    <property type="entry name" value="SufE/NifU"/>
    <property type="match status" value="1"/>
</dbReference>
<proteinExistence type="inferred from homology"/>
<dbReference type="PANTHER" id="PTHR43597">
    <property type="entry name" value="SULFUR ACCEPTOR PROTEIN CSDE"/>
    <property type="match status" value="1"/>
</dbReference>
<organism evidence="3 4">
    <name type="scientific">Flammeovirga agarivorans</name>
    <dbReference type="NCBI Taxonomy" id="2726742"/>
    <lineage>
        <taxon>Bacteria</taxon>
        <taxon>Pseudomonadati</taxon>
        <taxon>Bacteroidota</taxon>
        <taxon>Cytophagia</taxon>
        <taxon>Cytophagales</taxon>
        <taxon>Flammeovirgaceae</taxon>
        <taxon>Flammeovirga</taxon>
    </lineage>
</organism>
<dbReference type="EMBL" id="JABAIL010000001">
    <property type="protein sequence ID" value="NLR89575.1"/>
    <property type="molecule type" value="Genomic_DNA"/>
</dbReference>
<sequence length="145" mass="16360">MTVATKSIEEVQNDIIEDFDLLDGDRESTIFYIMELGQELPPLDEKFMVDENLIKGCQSKVWLTTDFIDGKVIFQSDSNTDITKGLISLLIRVLNGRSPQEIINADLFFFDKIGMNGVIGSQRSNGFASMIKQMKFYALAYSAKN</sequence>
<comment type="caution">
    <text evidence="3">The sequence shown here is derived from an EMBL/GenBank/DDBJ whole genome shotgun (WGS) entry which is preliminary data.</text>
</comment>
<dbReference type="Pfam" id="PF02657">
    <property type="entry name" value="SufE"/>
    <property type="match status" value="1"/>
</dbReference>
<dbReference type="InterPro" id="IPR003808">
    <property type="entry name" value="Fe-S_metab-assoc_dom"/>
</dbReference>
<dbReference type="AlphaFoldDB" id="A0A7X8SG25"/>
<accession>A0A7X8SG25</accession>
<dbReference type="PANTHER" id="PTHR43597:SF5">
    <property type="entry name" value="SUFE-LIKE PROTEIN 2, CHLOROPLASTIC"/>
    <property type="match status" value="1"/>
</dbReference>
<dbReference type="RefSeq" id="WP_168880271.1">
    <property type="nucleotide sequence ID" value="NZ_JABAIL010000001.1"/>
</dbReference>
<gene>
    <name evidence="3" type="ORF">HGP29_00050</name>
</gene>
<protein>
    <submittedName>
        <fullName evidence="3">SufE family protein</fullName>
    </submittedName>
</protein>
<keyword evidence="4" id="KW-1185">Reference proteome</keyword>
<evidence type="ECO:0000313" key="3">
    <source>
        <dbReference type="EMBL" id="NLR89575.1"/>
    </source>
</evidence>
<dbReference type="Proteomes" id="UP000585050">
    <property type="component" value="Unassembled WGS sequence"/>
</dbReference>
<reference evidence="3 4" key="1">
    <citation type="submission" date="2020-04" db="EMBL/GenBank/DDBJ databases">
        <title>Flammeovirga sp. SR4, a novel species isolated from seawater.</title>
        <authorList>
            <person name="Wang X."/>
        </authorList>
    </citation>
    <scope>NUCLEOTIDE SEQUENCE [LARGE SCALE GENOMIC DNA]</scope>
    <source>
        <strain evidence="3 4">SR4</strain>
    </source>
</reference>
<evidence type="ECO:0000256" key="1">
    <source>
        <dbReference type="ARBA" id="ARBA00010282"/>
    </source>
</evidence>
<feature type="domain" description="Fe-S metabolism associated" evidence="2">
    <location>
        <begin position="17"/>
        <end position="135"/>
    </location>
</feature>
<comment type="similarity">
    <text evidence="1">Belongs to the SufE family.</text>
</comment>
<dbReference type="Gene3D" id="3.90.1010.10">
    <property type="match status" value="1"/>
</dbReference>
<evidence type="ECO:0000259" key="2">
    <source>
        <dbReference type="Pfam" id="PF02657"/>
    </source>
</evidence>
<name>A0A7X8SG25_9BACT</name>